<dbReference type="PANTHER" id="PTHR46098">
    <property type="entry name" value="TRNA (CYTOSINE(38)-C(5))-METHYLTRANSFERASE"/>
    <property type="match status" value="1"/>
</dbReference>
<evidence type="ECO:0000256" key="5">
    <source>
        <dbReference type="ARBA" id="ARBA00022747"/>
    </source>
</evidence>
<dbReference type="Proteomes" id="UP000318538">
    <property type="component" value="Chromosome"/>
</dbReference>
<dbReference type="AlphaFoldDB" id="A0A517NL15"/>
<evidence type="ECO:0000256" key="7">
    <source>
        <dbReference type="PROSITE-ProRule" id="PRU01016"/>
    </source>
</evidence>
<dbReference type="REBASE" id="355899">
    <property type="entry name" value="M.PbaK227ORF62610P"/>
</dbReference>
<dbReference type="GO" id="GO:0032259">
    <property type="term" value="P:methylation"/>
    <property type="evidence" value="ECO:0007669"/>
    <property type="project" value="UniProtKB-KW"/>
</dbReference>
<dbReference type="SUPFAM" id="SSF53335">
    <property type="entry name" value="S-adenosyl-L-methionine-dependent methyltransferases"/>
    <property type="match status" value="1"/>
</dbReference>
<evidence type="ECO:0000256" key="6">
    <source>
        <dbReference type="ARBA" id="ARBA00047422"/>
    </source>
</evidence>
<comment type="catalytic activity">
    <reaction evidence="6">
        <text>a 2'-deoxycytidine in DNA + S-adenosyl-L-methionine = a 5-methyl-2'-deoxycytidine in DNA + S-adenosyl-L-homocysteine + H(+)</text>
        <dbReference type="Rhea" id="RHEA:13681"/>
        <dbReference type="Rhea" id="RHEA-COMP:11369"/>
        <dbReference type="Rhea" id="RHEA-COMP:11370"/>
        <dbReference type="ChEBI" id="CHEBI:15378"/>
        <dbReference type="ChEBI" id="CHEBI:57856"/>
        <dbReference type="ChEBI" id="CHEBI:59789"/>
        <dbReference type="ChEBI" id="CHEBI:85452"/>
        <dbReference type="ChEBI" id="CHEBI:85454"/>
        <dbReference type="EC" id="2.1.1.37"/>
    </reaction>
</comment>
<dbReference type="Gene3D" id="3.90.120.10">
    <property type="entry name" value="DNA Methylase, subunit A, domain 2"/>
    <property type="match status" value="1"/>
</dbReference>
<sequence length="341" mass="37846">MMWVEFFCGIGGVAEAMRQLASDGGRADLKTYHAIDIDHDCGRVYQHNFGLAVDCRTIESVHWDNLADAGKLTSHSNTAKHGNPGGLAGPGNPIDQQDGRDRKLETAGDHDPVHWWLSPPCQPYCRRGTGDYVNDRRCDALLALIAWMRAQPKRIPAKIVIENVPLFASSSHADQLRDALCINGYRITEATLCPTQFGIPNRRLRYYMIANQSHQVSIDVPADASLRFTIPDILDPMPNVDSTRWISPQIANDYAAAMDVVDADDAAATSACFASGYGKSMIRSGSYVRHGERLRRFSPTEVSRLMGFSARFQFPPDLSDRKRWKMLGNSLSIPVVKSLLL</sequence>
<keyword evidence="3 7" id="KW-0808">Transferase</keyword>
<comment type="similarity">
    <text evidence="7">Belongs to the class I-like SAM-binding methyltransferase superfamily. C5-methyltransferase family.</text>
</comment>
<feature type="active site" evidence="7">
    <location>
        <position position="121"/>
    </location>
</feature>
<dbReference type="KEGG" id="rlc:K227x_62610"/>
<dbReference type="PANTHER" id="PTHR46098:SF1">
    <property type="entry name" value="TRNA (CYTOSINE(38)-C(5))-METHYLTRANSFERASE"/>
    <property type="match status" value="1"/>
</dbReference>
<dbReference type="PRINTS" id="PR00105">
    <property type="entry name" value="C5METTRFRASE"/>
</dbReference>
<dbReference type="RefSeq" id="WP_145176330.1">
    <property type="nucleotide sequence ID" value="NZ_CP036525.1"/>
</dbReference>
<dbReference type="InterPro" id="IPR029063">
    <property type="entry name" value="SAM-dependent_MTases_sf"/>
</dbReference>
<dbReference type="InterPro" id="IPR001525">
    <property type="entry name" value="C5_MeTfrase"/>
</dbReference>
<evidence type="ECO:0000256" key="2">
    <source>
        <dbReference type="ARBA" id="ARBA00022603"/>
    </source>
</evidence>
<accession>A0A517NL15</accession>
<evidence type="ECO:0000256" key="8">
    <source>
        <dbReference type="SAM" id="MobiDB-lite"/>
    </source>
</evidence>
<keyword evidence="5" id="KW-0680">Restriction system</keyword>
<keyword evidence="2 7" id="KW-0489">Methyltransferase</keyword>
<dbReference type="EMBL" id="CP036525">
    <property type="protein sequence ID" value="QDT07832.1"/>
    <property type="molecule type" value="Genomic_DNA"/>
</dbReference>
<dbReference type="EC" id="2.1.1.37" evidence="1"/>
<proteinExistence type="inferred from homology"/>
<evidence type="ECO:0000313" key="10">
    <source>
        <dbReference type="Proteomes" id="UP000318538"/>
    </source>
</evidence>
<evidence type="ECO:0000256" key="1">
    <source>
        <dbReference type="ARBA" id="ARBA00011975"/>
    </source>
</evidence>
<evidence type="ECO:0000256" key="3">
    <source>
        <dbReference type="ARBA" id="ARBA00022679"/>
    </source>
</evidence>
<feature type="compositionally biased region" description="Basic and acidic residues" evidence="8">
    <location>
        <begin position="97"/>
        <end position="111"/>
    </location>
</feature>
<gene>
    <name evidence="9" type="ORF">K227x_62610</name>
</gene>
<keyword evidence="10" id="KW-1185">Reference proteome</keyword>
<dbReference type="GO" id="GO:0003886">
    <property type="term" value="F:DNA (cytosine-5-)-methyltransferase activity"/>
    <property type="evidence" value="ECO:0007669"/>
    <property type="project" value="UniProtKB-EC"/>
</dbReference>
<dbReference type="PROSITE" id="PS51679">
    <property type="entry name" value="SAM_MT_C5"/>
    <property type="match status" value="1"/>
</dbReference>
<name>A0A517NL15_9BACT</name>
<evidence type="ECO:0000256" key="4">
    <source>
        <dbReference type="ARBA" id="ARBA00022691"/>
    </source>
</evidence>
<evidence type="ECO:0000313" key="9">
    <source>
        <dbReference type="EMBL" id="QDT07832.1"/>
    </source>
</evidence>
<reference evidence="9 10" key="1">
    <citation type="submission" date="2019-02" db="EMBL/GenBank/DDBJ databases">
        <title>Deep-cultivation of Planctomycetes and their phenomic and genomic characterization uncovers novel biology.</title>
        <authorList>
            <person name="Wiegand S."/>
            <person name="Jogler M."/>
            <person name="Boedeker C."/>
            <person name="Pinto D."/>
            <person name="Vollmers J."/>
            <person name="Rivas-Marin E."/>
            <person name="Kohn T."/>
            <person name="Peeters S.H."/>
            <person name="Heuer A."/>
            <person name="Rast P."/>
            <person name="Oberbeckmann S."/>
            <person name="Bunk B."/>
            <person name="Jeske O."/>
            <person name="Meyerdierks A."/>
            <person name="Storesund J.E."/>
            <person name="Kallscheuer N."/>
            <person name="Luecker S."/>
            <person name="Lage O.M."/>
            <person name="Pohl T."/>
            <person name="Merkel B.J."/>
            <person name="Hornburger P."/>
            <person name="Mueller R.-W."/>
            <person name="Bruemmer F."/>
            <person name="Labrenz M."/>
            <person name="Spormann A.M."/>
            <person name="Op den Camp H."/>
            <person name="Overmann J."/>
            <person name="Amann R."/>
            <person name="Jetten M.S.M."/>
            <person name="Mascher T."/>
            <person name="Medema M.H."/>
            <person name="Devos D.P."/>
            <person name="Kaster A.-K."/>
            <person name="Ovreas L."/>
            <person name="Rohde M."/>
            <person name="Galperin M.Y."/>
            <person name="Jogler C."/>
        </authorList>
    </citation>
    <scope>NUCLEOTIDE SEQUENCE [LARGE SCALE GENOMIC DNA]</scope>
    <source>
        <strain evidence="9 10">K22_7</strain>
    </source>
</reference>
<keyword evidence="4 7" id="KW-0949">S-adenosyl-L-methionine</keyword>
<dbReference type="InterPro" id="IPR050750">
    <property type="entry name" value="C5-MTase"/>
</dbReference>
<protein>
    <recommendedName>
        <fullName evidence="1">DNA (cytosine-5-)-methyltransferase</fullName>
        <ecNumber evidence="1">2.1.1.37</ecNumber>
    </recommendedName>
</protein>
<dbReference type="GO" id="GO:0009307">
    <property type="term" value="P:DNA restriction-modification system"/>
    <property type="evidence" value="ECO:0007669"/>
    <property type="project" value="UniProtKB-KW"/>
</dbReference>
<feature type="region of interest" description="Disordered" evidence="8">
    <location>
        <begin position="74"/>
        <end position="111"/>
    </location>
</feature>
<dbReference type="OrthoDB" id="9813719at2"/>
<dbReference type="Gene3D" id="3.40.50.150">
    <property type="entry name" value="Vaccinia Virus protein VP39"/>
    <property type="match status" value="1"/>
</dbReference>
<dbReference type="Pfam" id="PF00145">
    <property type="entry name" value="DNA_methylase"/>
    <property type="match status" value="2"/>
</dbReference>
<organism evidence="9 10">
    <name type="scientific">Rubripirellula lacrimiformis</name>
    <dbReference type="NCBI Taxonomy" id="1930273"/>
    <lineage>
        <taxon>Bacteria</taxon>
        <taxon>Pseudomonadati</taxon>
        <taxon>Planctomycetota</taxon>
        <taxon>Planctomycetia</taxon>
        <taxon>Pirellulales</taxon>
        <taxon>Pirellulaceae</taxon>
        <taxon>Rubripirellula</taxon>
    </lineage>
</organism>